<accession>A0AA85GH17</accession>
<sequence length="928" mass="107754">MNNNINTTNITDITGTTTTNTTHNTTYYYITNNQSIIYNPLNNTTNHLLHLERRYWCLCLMIFSIATLFGNSLVVLSVLRERSLRNATNWFIVSLAIADISLAILVMPLATWLEVVNGYWVFGTMICDVFVMFDVLFCTASILNLVAICLDRYLAVTKPIIYAKHNNMRRVQISIALVWIVSFLIAVPLICGLNINRYNDPTICQSFNALYIICSSLGSFYLPAIILIVVYQRIFALIKQRHKSLRLNQSTKQQSTTLSSFQQSQQPLNQQQSNLHDEEEEERRRRQRQQRQQKQQQKVPTLQLYDSICFNDDQTPTIQSSSSTKVLEDPIQHIELTNELNKISNSCISSESLENSLDLHFERPCNDILSPNLNFHTDRLIYAITHTHPIDYFKSTNQIQVMNLNEDHNHNNHLINNPFNQLCTSETDLNTLKSFESPKHILSNSNQASLISPHTNDDDDDDDDDNDGDDGDEVEEEVSGTIFQCDHVYNTSPIKHLPFKQSKEEKEESFKEQNQITNNSSMILQKEVICNSIKQSYTSRLSIQKLKYHTKNPSCHQHHHHHHHHHYILFKSTLRNLFTLSWINTCLNNNHSNVYNSSTSNDSNYSWPNMNECYGLSSDEITDHCLKNYSDQDDDEDDDEDDDDDDDDDVNEDEENDHEYSSCKCCQHSLCQSSFEQSYDCSQCHPMIIQYTSYQSINKNGFMKLNNGFNNNNNNNNKIIKNNQQKNKKIKNLNLNEKQKFKFKKYSRGKPIFEFNDQFKQNLQIIIQYFNNFFKLFHINTNKNNYMNEKNQNHVNNHNIINHSILPIDIDISSEKLIKKISCNHSPKHHIILKNKNILSNKEKKATKTLAIVLGVFLACWLPFFSINITLGLCIYLGLDQCNICEYANQLMSSCTWLGYINSALNPIIYTIFNMEFRIAFQKLLHIK</sequence>
<keyword evidence="5 10" id="KW-0297">G-protein coupled receptor</keyword>
<dbReference type="GO" id="GO:0001591">
    <property type="term" value="F:dopamine neurotransmitter receptor activity, coupled via Gi/Go"/>
    <property type="evidence" value="ECO:0007669"/>
    <property type="project" value="TreeGrafter"/>
</dbReference>
<organism evidence="14 15">
    <name type="scientific">Schistosoma rodhaini</name>
    <dbReference type="NCBI Taxonomy" id="6188"/>
    <lineage>
        <taxon>Eukaryota</taxon>
        <taxon>Metazoa</taxon>
        <taxon>Spiralia</taxon>
        <taxon>Lophotrochozoa</taxon>
        <taxon>Platyhelminthes</taxon>
        <taxon>Trematoda</taxon>
        <taxon>Digenea</taxon>
        <taxon>Strigeidida</taxon>
        <taxon>Schistosomatoidea</taxon>
        <taxon>Schistosomatidae</taxon>
        <taxon>Schistosoma</taxon>
    </lineage>
</organism>
<name>A0AA85GH17_9TREM</name>
<keyword evidence="4 12" id="KW-1133">Transmembrane helix</keyword>
<evidence type="ECO:0000256" key="8">
    <source>
        <dbReference type="ARBA" id="ARBA00023170"/>
    </source>
</evidence>
<evidence type="ECO:0000256" key="3">
    <source>
        <dbReference type="ARBA" id="ARBA00022692"/>
    </source>
</evidence>
<comment type="similarity">
    <text evidence="10">Belongs to the G-protein coupled receptor 1 family.</text>
</comment>
<dbReference type="PANTHER" id="PTHR24248:SF125">
    <property type="entry name" value="DOPAMINE D2-LIKE RECEPTOR"/>
    <property type="match status" value="1"/>
</dbReference>
<evidence type="ECO:0000256" key="2">
    <source>
        <dbReference type="ARBA" id="ARBA00022475"/>
    </source>
</evidence>
<evidence type="ECO:0000256" key="1">
    <source>
        <dbReference type="ARBA" id="ARBA00004651"/>
    </source>
</evidence>
<comment type="subcellular location">
    <subcellularLocation>
        <location evidence="1">Cell membrane</location>
        <topology evidence="1">Multi-pass membrane protein</topology>
    </subcellularLocation>
</comment>
<dbReference type="GO" id="GO:0004930">
    <property type="term" value="F:G protein-coupled receptor activity"/>
    <property type="evidence" value="ECO:0007669"/>
    <property type="project" value="UniProtKB-KW"/>
</dbReference>
<dbReference type="InterPro" id="IPR017452">
    <property type="entry name" value="GPCR_Rhodpsn_7TM"/>
</dbReference>
<evidence type="ECO:0000313" key="15">
    <source>
        <dbReference type="WBParaSite" id="SRDH1_97750.2"/>
    </source>
</evidence>
<dbReference type="PRINTS" id="PR00237">
    <property type="entry name" value="GPCRRHODOPSN"/>
</dbReference>
<keyword evidence="14" id="KW-1185">Reference proteome</keyword>
<dbReference type="PANTHER" id="PTHR24248">
    <property type="entry name" value="ADRENERGIC RECEPTOR-RELATED G-PROTEIN COUPLED RECEPTOR"/>
    <property type="match status" value="1"/>
</dbReference>
<dbReference type="AlphaFoldDB" id="A0AA85GH17"/>
<dbReference type="GO" id="GO:0045202">
    <property type="term" value="C:synapse"/>
    <property type="evidence" value="ECO:0007669"/>
    <property type="project" value="GOC"/>
</dbReference>
<keyword evidence="8 10" id="KW-0675">Receptor</keyword>
<evidence type="ECO:0000256" key="9">
    <source>
        <dbReference type="ARBA" id="ARBA00023224"/>
    </source>
</evidence>
<dbReference type="Gene3D" id="1.20.1070.10">
    <property type="entry name" value="Rhodopsin 7-helix transmembrane proteins"/>
    <property type="match status" value="2"/>
</dbReference>
<feature type="region of interest" description="Disordered" evidence="11">
    <location>
        <begin position="443"/>
        <end position="477"/>
    </location>
</feature>
<keyword evidence="9 10" id="KW-0807">Transducer</keyword>
<dbReference type="Pfam" id="PF00001">
    <property type="entry name" value="7tm_1"/>
    <property type="match status" value="2"/>
</dbReference>
<feature type="transmembrane region" description="Helical" evidence="12">
    <location>
        <begin position="850"/>
        <end position="879"/>
    </location>
</feature>
<keyword evidence="2" id="KW-1003">Cell membrane</keyword>
<dbReference type="InterPro" id="IPR000276">
    <property type="entry name" value="GPCR_Rhodpsn"/>
</dbReference>
<dbReference type="Proteomes" id="UP000050792">
    <property type="component" value="Unassembled WGS sequence"/>
</dbReference>
<feature type="compositionally biased region" description="Acidic residues" evidence="11">
    <location>
        <begin position="631"/>
        <end position="656"/>
    </location>
</feature>
<evidence type="ECO:0000256" key="12">
    <source>
        <dbReference type="SAM" id="Phobius"/>
    </source>
</evidence>
<proteinExistence type="inferred from homology"/>
<feature type="region of interest" description="Disordered" evidence="11">
    <location>
        <begin position="256"/>
        <end position="300"/>
    </location>
</feature>
<feature type="region of interest" description="Disordered" evidence="11">
    <location>
        <begin position="627"/>
        <end position="656"/>
    </location>
</feature>
<feature type="compositionally biased region" description="Acidic residues" evidence="11">
    <location>
        <begin position="457"/>
        <end position="477"/>
    </location>
</feature>
<dbReference type="SUPFAM" id="SSF81321">
    <property type="entry name" value="Family A G protein-coupled receptor-like"/>
    <property type="match status" value="2"/>
</dbReference>
<evidence type="ECO:0000256" key="4">
    <source>
        <dbReference type="ARBA" id="ARBA00022989"/>
    </source>
</evidence>
<dbReference type="PROSITE" id="PS00237">
    <property type="entry name" value="G_PROTEIN_RECEP_F1_1"/>
    <property type="match status" value="1"/>
</dbReference>
<evidence type="ECO:0000313" key="14">
    <source>
        <dbReference type="Proteomes" id="UP000050792"/>
    </source>
</evidence>
<dbReference type="GO" id="GO:0005886">
    <property type="term" value="C:plasma membrane"/>
    <property type="evidence" value="ECO:0007669"/>
    <property type="project" value="UniProtKB-SubCell"/>
</dbReference>
<keyword evidence="7" id="KW-1015">Disulfide bond</keyword>
<reference evidence="14" key="1">
    <citation type="submission" date="2022-06" db="EMBL/GenBank/DDBJ databases">
        <authorList>
            <person name="Berger JAMES D."/>
            <person name="Berger JAMES D."/>
        </authorList>
    </citation>
    <scope>NUCLEOTIDE SEQUENCE [LARGE SCALE GENOMIC DNA]</scope>
</reference>
<evidence type="ECO:0000256" key="7">
    <source>
        <dbReference type="ARBA" id="ARBA00023157"/>
    </source>
</evidence>
<reference evidence="15" key="2">
    <citation type="submission" date="2023-11" db="UniProtKB">
        <authorList>
            <consortium name="WormBaseParasite"/>
        </authorList>
    </citation>
    <scope>IDENTIFICATION</scope>
</reference>
<feature type="compositionally biased region" description="Low complexity" evidence="11">
    <location>
        <begin position="256"/>
        <end position="274"/>
    </location>
</feature>
<feature type="transmembrane region" description="Helical" evidence="12">
    <location>
        <begin position="210"/>
        <end position="231"/>
    </location>
</feature>
<protein>
    <recommendedName>
        <fullName evidence="13">G-protein coupled receptors family 1 profile domain-containing protein</fullName>
    </recommendedName>
</protein>
<evidence type="ECO:0000256" key="5">
    <source>
        <dbReference type="ARBA" id="ARBA00023040"/>
    </source>
</evidence>
<evidence type="ECO:0000256" key="11">
    <source>
        <dbReference type="SAM" id="MobiDB-lite"/>
    </source>
</evidence>
<evidence type="ECO:0000256" key="10">
    <source>
        <dbReference type="RuleBase" id="RU000688"/>
    </source>
</evidence>
<feature type="compositionally biased region" description="Polar residues" evidence="11">
    <location>
        <begin position="443"/>
        <end position="454"/>
    </location>
</feature>
<feature type="domain" description="G-protein coupled receptors family 1 profile" evidence="13">
    <location>
        <begin position="70"/>
        <end position="910"/>
    </location>
</feature>
<evidence type="ECO:0000256" key="6">
    <source>
        <dbReference type="ARBA" id="ARBA00023136"/>
    </source>
</evidence>
<feature type="transmembrane region" description="Helical" evidence="12">
    <location>
        <begin position="171"/>
        <end position="190"/>
    </location>
</feature>
<feature type="transmembrane region" description="Helical" evidence="12">
    <location>
        <begin position="91"/>
        <end position="113"/>
    </location>
</feature>
<feature type="transmembrane region" description="Helical" evidence="12">
    <location>
        <begin position="55"/>
        <end position="79"/>
    </location>
</feature>
<dbReference type="PROSITE" id="PS50262">
    <property type="entry name" value="G_PROTEIN_RECEP_F1_2"/>
    <property type="match status" value="1"/>
</dbReference>
<feature type="transmembrane region" description="Helical" evidence="12">
    <location>
        <begin position="119"/>
        <end position="150"/>
    </location>
</feature>
<keyword evidence="3 10" id="KW-0812">Transmembrane</keyword>
<evidence type="ECO:0000259" key="13">
    <source>
        <dbReference type="PROSITE" id="PS50262"/>
    </source>
</evidence>
<dbReference type="WBParaSite" id="SRDH1_97750.2">
    <property type="protein sequence ID" value="SRDH1_97750.2"/>
    <property type="gene ID" value="SRDH1_97750"/>
</dbReference>
<feature type="transmembrane region" description="Helical" evidence="12">
    <location>
        <begin position="891"/>
        <end position="913"/>
    </location>
</feature>
<keyword evidence="6 12" id="KW-0472">Membrane</keyword>